<evidence type="ECO:0000313" key="1">
    <source>
        <dbReference type="EMBL" id="KZV81631.1"/>
    </source>
</evidence>
<reference evidence="1 2" key="1">
    <citation type="journal article" date="2016" name="Mol. Biol. Evol.">
        <title>Comparative Genomics of Early-Diverging Mushroom-Forming Fungi Provides Insights into the Origins of Lignocellulose Decay Capabilities.</title>
        <authorList>
            <person name="Nagy L.G."/>
            <person name="Riley R."/>
            <person name="Tritt A."/>
            <person name="Adam C."/>
            <person name="Daum C."/>
            <person name="Floudas D."/>
            <person name="Sun H."/>
            <person name="Yadav J.S."/>
            <person name="Pangilinan J."/>
            <person name="Larsson K.H."/>
            <person name="Matsuura K."/>
            <person name="Barry K."/>
            <person name="Labutti K."/>
            <person name="Kuo R."/>
            <person name="Ohm R.A."/>
            <person name="Bhattacharya S.S."/>
            <person name="Shirouzu T."/>
            <person name="Yoshinaga Y."/>
            <person name="Martin F.M."/>
            <person name="Grigoriev I.V."/>
            <person name="Hibbett D.S."/>
        </authorList>
    </citation>
    <scope>NUCLEOTIDE SEQUENCE [LARGE SCALE GENOMIC DNA]</scope>
    <source>
        <strain evidence="1 2">HHB12029</strain>
    </source>
</reference>
<name>A0A165C1A1_EXIGL</name>
<proteinExistence type="predicted"/>
<dbReference type="Proteomes" id="UP000077266">
    <property type="component" value="Unassembled WGS sequence"/>
</dbReference>
<accession>A0A165C1A1</accession>
<organism evidence="1 2">
    <name type="scientific">Exidia glandulosa HHB12029</name>
    <dbReference type="NCBI Taxonomy" id="1314781"/>
    <lineage>
        <taxon>Eukaryota</taxon>
        <taxon>Fungi</taxon>
        <taxon>Dikarya</taxon>
        <taxon>Basidiomycota</taxon>
        <taxon>Agaricomycotina</taxon>
        <taxon>Agaricomycetes</taxon>
        <taxon>Auriculariales</taxon>
        <taxon>Exidiaceae</taxon>
        <taxon>Exidia</taxon>
    </lineage>
</organism>
<dbReference type="AlphaFoldDB" id="A0A165C1A1"/>
<sequence length="316" mass="35446">MDDFAAMLDLVPPRSPSPPRSPRAIIPYAVDMPDELLRQIFELAVISNRYAARNLMQVSKWVRAWVIRAFYEIAFVKSNTEVQTLAKRPDRLLAKVQSLWIGPRLKKPGMEVLARMPNITSLALPQPSPKPVDALLHPDVRLRELTLSSYCSALFGSDRYHPLMSFSTSTLCTLTHLRLGHVYENLISQLTSSEVPVLPLLTHLSFDAYHGDSIPRENGVPGARGCRPADEYRRILEAPSRIDLQILVVVVFPGEELHTAELLAMRLPRLVVLIETTGPLKSRGGEWLAAARGERGFWERAARDGRTFRDALPVTS</sequence>
<dbReference type="InParanoid" id="A0A165C1A1"/>
<evidence type="ECO:0000313" key="2">
    <source>
        <dbReference type="Proteomes" id="UP000077266"/>
    </source>
</evidence>
<dbReference type="OrthoDB" id="3145912at2759"/>
<protein>
    <submittedName>
        <fullName evidence="1">Uncharacterized protein</fullName>
    </submittedName>
</protein>
<dbReference type="EMBL" id="KV426378">
    <property type="protein sequence ID" value="KZV81631.1"/>
    <property type="molecule type" value="Genomic_DNA"/>
</dbReference>
<keyword evidence="2" id="KW-1185">Reference proteome</keyword>
<gene>
    <name evidence="1" type="ORF">EXIGLDRAFT_730819</name>
</gene>